<accession>A0A089ZQH0</accession>
<dbReference type="STRING" id="216142.LT40_09495"/>
<dbReference type="EMBL" id="CP009533">
    <property type="protein sequence ID" value="AIS17616.1"/>
    <property type="molecule type" value="Genomic_DNA"/>
</dbReference>
<dbReference type="InterPro" id="IPR046673">
    <property type="entry name" value="ToxA_N"/>
</dbReference>
<proteinExistence type="predicted"/>
<name>A0A089ZQH0_9PSED</name>
<dbReference type="AlphaFoldDB" id="A0A089ZQH0"/>
<dbReference type="RefSeq" id="WP_043189199.1">
    <property type="nucleotide sequence ID" value="NZ_CP009533.1"/>
</dbReference>
<dbReference type="Pfam" id="PF20178">
    <property type="entry name" value="ToxA_N"/>
    <property type="match status" value="1"/>
</dbReference>
<organism evidence="2 3">
    <name type="scientific">Pseudomonas rhizosphaerae</name>
    <dbReference type="NCBI Taxonomy" id="216142"/>
    <lineage>
        <taxon>Bacteria</taxon>
        <taxon>Pseudomonadati</taxon>
        <taxon>Pseudomonadota</taxon>
        <taxon>Gammaproteobacteria</taxon>
        <taxon>Pseudomonadales</taxon>
        <taxon>Pseudomonadaceae</taxon>
        <taxon>Pseudomonas</taxon>
    </lineage>
</organism>
<reference evidence="2 3" key="1">
    <citation type="journal article" date="2015" name="J. Biotechnol.">
        <title>Complete genome sequence of Pseudomonas rhizosphaerae IH5T (=DSM 16299T), a phosphate-solubilizing rhizobacterium for bacterial biofertilizer.</title>
        <authorList>
            <person name="Kwak Y."/>
            <person name="Jung B.K."/>
            <person name="Shin J.H."/>
        </authorList>
    </citation>
    <scope>NUCLEOTIDE SEQUENCE [LARGE SCALE GENOMIC DNA]</scope>
    <source>
        <strain evidence="2">DSM 16299</strain>
    </source>
</reference>
<gene>
    <name evidence="2" type="ORF">LT40_09495</name>
</gene>
<evidence type="ECO:0000313" key="2">
    <source>
        <dbReference type="EMBL" id="AIS17616.1"/>
    </source>
</evidence>
<keyword evidence="3" id="KW-1185">Reference proteome</keyword>
<dbReference type="Proteomes" id="UP000029499">
    <property type="component" value="Chromosome"/>
</dbReference>
<dbReference type="HOGENOM" id="CLU_839038_0_0_6"/>
<dbReference type="KEGG" id="prh:LT40_09495"/>
<evidence type="ECO:0000259" key="1">
    <source>
        <dbReference type="Pfam" id="PF20178"/>
    </source>
</evidence>
<evidence type="ECO:0000313" key="3">
    <source>
        <dbReference type="Proteomes" id="UP000029499"/>
    </source>
</evidence>
<feature type="domain" description="Dermonecrotic toxin N-terminal" evidence="1">
    <location>
        <begin position="60"/>
        <end position="250"/>
    </location>
</feature>
<protein>
    <recommendedName>
        <fullName evidence="1">Dermonecrotic toxin N-terminal domain-containing protein</fullName>
    </recommendedName>
</protein>
<sequence length="331" mass="36118">MATFDLDSPAGPQPAHLDLITQRIPAWLTHASADDRAAYHQALKRNQAAAAKVAALIRRFKAPGVFAESVLSAAIQARFNLDIDVSSAQWVQFQRTYQLDRRVTSVRRRTLLEAAMNNFAADEPFDGDTLLLPADALQLVVAENFGWRYAPAKVLAIAPARFAELCRSLDLGQAYQAHFNTVFKPQDGSKAWVRESLESNIREELTVQAHRAMLRGDIAADERQVLLDLVAEPEVATKWNGQPVVISSLQALAPGSRTVTPCRACASFKPALRPMLLASFTCQVSPIPRSRPTPVSLSSPTTCASDCGAWGMRTILGGSSPRPTDRRSCNA</sequence>